<accession>A0A1L9QUJ6</accession>
<organism evidence="3 4">
    <name type="scientific">Roseofilum reptotaenium AO1-A</name>
    <dbReference type="NCBI Taxonomy" id="1925591"/>
    <lineage>
        <taxon>Bacteria</taxon>
        <taxon>Bacillati</taxon>
        <taxon>Cyanobacteriota</taxon>
        <taxon>Cyanophyceae</taxon>
        <taxon>Desertifilales</taxon>
        <taxon>Desertifilaceae</taxon>
        <taxon>Roseofilum</taxon>
    </lineage>
</organism>
<name>A0A1L9QUJ6_9CYAN</name>
<dbReference type="Pfam" id="PF00300">
    <property type="entry name" value="His_Phos_1"/>
    <property type="match status" value="1"/>
</dbReference>
<dbReference type="PANTHER" id="PTHR48100">
    <property type="entry name" value="BROAD-SPECIFICITY PHOSPHATASE YOR283W-RELATED"/>
    <property type="match status" value="1"/>
</dbReference>
<dbReference type="Gene3D" id="3.40.50.1240">
    <property type="entry name" value="Phosphoglycerate mutase-like"/>
    <property type="match status" value="1"/>
</dbReference>
<dbReference type="Proteomes" id="UP000183940">
    <property type="component" value="Unassembled WGS sequence"/>
</dbReference>
<dbReference type="SUPFAM" id="SSF53254">
    <property type="entry name" value="Phosphoglycerate mutase-like"/>
    <property type="match status" value="1"/>
</dbReference>
<dbReference type="STRING" id="1925591.BI308_06715"/>
<feature type="active site" description="Proton donor/acceptor" evidence="1">
    <location>
        <position position="83"/>
    </location>
</feature>
<dbReference type="AlphaFoldDB" id="A0A1L9QUJ6"/>
<dbReference type="PIRSF" id="PIRSF000709">
    <property type="entry name" value="6PFK_2-Ptase"/>
    <property type="match status" value="1"/>
</dbReference>
<dbReference type="EMBL" id="MLAW01000008">
    <property type="protein sequence ID" value="OJJ26302.1"/>
    <property type="molecule type" value="Genomic_DNA"/>
</dbReference>
<dbReference type="GO" id="GO:0005737">
    <property type="term" value="C:cytoplasm"/>
    <property type="evidence" value="ECO:0007669"/>
    <property type="project" value="TreeGrafter"/>
</dbReference>
<evidence type="ECO:0000256" key="2">
    <source>
        <dbReference type="PIRSR" id="PIRSR613078-2"/>
    </source>
</evidence>
<dbReference type="CDD" id="cd07067">
    <property type="entry name" value="HP_PGM_like"/>
    <property type="match status" value="1"/>
</dbReference>
<sequence length="212" mass="23733">MSLTLYFLRHGETTYSQEGGYCGVLDPELTEDGEKMAQQFAQAYAKLDWRAAYVSPMKRTIATATPLCQTLNLEMELREGLKELNYGQWEGEQPATVNQTYHDDYVRWLTDPGWNAPTGGEKGIDVSRRVSAAIQEIEGRYPSGNVLVVSHKATIRIMLCRLLGIDVGRFRDRIAMPVGGVSIVEMRPHGPLLHQLADRSHLESALRSRPGT</sequence>
<dbReference type="SMART" id="SM00855">
    <property type="entry name" value="PGAM"/>
    <property type="match status" value="1"/>
</dbReference>
<reference evidence="3" key="1">
    <citation type="submission" date="2016-10" db="EMBL/GenBank/DDBJ databases">
        <title>CRISPR-Cas defence system in Roseofilum reptotaenium: evidence of a bacteriophage-cyanobacterium arms race in the coral black band disease.</title>
        <authorList>
            <person name="Buerger P."/>
            <person name="Wood-Charlson E.M."/>
            <person name="Weynberg K.D."/>
            <person name="Willis B."/>
            <person name="Van Oppen M.J."/>
        </authorList>
    </citation>
    <scope>NUCLEOTIDE SEQUENCE [LARGE SCALE GENOMIC DNA]</scope>
    <source>
        <strain evidence="3">AO1-A</strain>
    </source>
</reference>
<dbReference type="InterPro" id="IPR029033">
    <property type="entry name" value="His_PPase_superfam"/>
</dbReference>
<evidence type="ECO:0000313" key="3">
    <source>
        <dbReference type="EMBL" id="OJJ26302.1"/>
    </source>
</evidence>
<dbReference type="PANTHER" id="PTHR48100:SF1">
    <property type="entry name" value="HISTIDINE PHOSPHATASE FAMILY PROTEIN-RELATED"/>
    <property type="match status" value="1"/>
</dbReference>
<protein>
    <submittedName>
        <fullName evidence="3">Histidine phosphatase family protein</fullName>
    </submittedName>
</protein>
<feature type="binding site" evidence="2">
    <location>
        <begin position="83"/>
        <end position="86"/>
    </location>
    <ligand>
        <name>substrate</name>
    </ligand>
</feature>
<evidence type="ECO:0000313" key="4">
    <source>
        <dbReference type="Proteomes" id="UP000183940"/>
    </source>
</evidence>
<dbReference type="InterPro" id="IPR013078">
    <property type="entry name" value="His_Pase_superF_clade-1"/>
</dbReference>
<proteinExistence type="predicted"/>
<gene>
    <name evidence="3" type="ORF">BI308_06715</name>
</gene>
<feature type="binding site" evidence="2">
    <location>
        <position position="59"/>
    </location>
    <ligand>
        <name>substrate</name>
    </ligand>
</feature>
<evidence type="ECO:0000256" key="1">
    <source>
        <dbReference type="PIRSR" id="PIRSR613078-1"/>
    </source>
</evidence>
<dbReference type="InterPro" id="IPR050275">
    <property type="entry name" value="PGM_Phosphatase"/>
</dbReference>
<keyword evidence="4" id="KW-1185">Reference proteome</keyword>
<dbReference type="GO" id="GO:0016791">
    <property type="term" value="F:phosphatase activity"/>
    <property type="evidence" value="ECO:0007669"/>
    <property type="project" value="TreeGrafter"/>
</dbReference>
<feature type="active site" description="Tele-phosphohistidine intermediate" evidence="1">
    <location>
        <position position="10"/>
    </location>
</feature>
<comment type="caution">
    <text evidence="3">The sequence shown here is derived from an EMBL/GenBank/DDBJ whole genome shotgun (WGS) entry which is preliminary data.</text>
</comment>